<name>A0ABX8CL57_9NOCA</name>
<evidence type="ECO:0000256" key="1">
    <source>
        <dbReference type="SAM" id="MobiDB-lite"/>
    </source>
</evidence>
<accession>A0ABX8CL57</accession>
<dbReference type="EMBL" id="CP074371">
    <property type="protein sequence ID" value="QVI20127.1"/>
    <property type="molecule type" value="Genomic_DNA"/>
</dbReference>
<organism evidence="2 3">
    <name type="scientific">Nocardia tengchongensis</name>
    <dbReference type="NCBI Taxonomy" id="2055889"/>
    <lineage>
        <taxon>Bacteria</taxon>
        <taxon>Bacillati</taxon>
        <taxon>Actinomycetota</taxon>
        <taxon>Actinomycetes</taxon>
        <taxon>Mycobacteriales</taxon>
        <taxon>Nocardiaceae</taxon>
        <taxon>Nocardia</taxon>
    </lineage>
</organism>
<keyword evidence="3" id="KW-1185">Reference proteome</keyword>
<evidence type="ECO:0000313" key="3">
    <source>
        <dbReference type="Proteomes" id="UP000683310"/>
    </source>
</evidence>
<reference evidence="2 3" key="1">
    <citation type="submission" date="2021-04" db="EMBL/GenBank/DDBJ databases">
        <title>Nocardia tengchongensis.</title>
        <authorList>
            <person name="Zhuang k."/>
            <person name="Ran Y."/>
            <person name="Li W."/>
        </authorList>
    </citation>
    <scope>NUCLEOTIDE SEQUENCE [LARGE SCALE GENOMIC DNA]</scope>
    <source>
        <strain evidence="2 3">CFH S0057</strain>
    </source>
</reference>
<feature type="compositionally biased region" description="Polar residues" evidence="1">
    <location>
        <begin position="516"/>
        <end position="525"/>
    </location>
</feature>
<evidence type="ECO:0000313" key="2">
    <source>
        <dbReference type="EMBL" id="QVI20127.1"/>
    </source>
</evidence>
<dbReference type="Proteomes" id="UP000683310">
    <property type="component" value="Chromosome"/>
</dbReference>
<gene>
    <name evidence="2" type="ORF">KHQ06_28335</name>
</gene>
<feature type="compositionally biased region" description="Basic residues" evidence="1">
    <location>
        <begin position="446"/>
        <end position="457"/>
    </location>
</feature>
<protein>
    <recommendedName>
        <fullName evidence="4">Transposase</fullName>
    </recommendedName>
</protein>
<sequence length="525" mass="57192">MTPEEARLIREIGEFNGRLYRGELAARITLGVLDRKRQSEYRAARKRALTAQTSSRWAGAITRSVEDQYQLGMRGLAAHARAVDAAIAVLASRCALAPRERDGTVIGYKDTSERFGKTRRLAALRVRAERIHGALTQGKSPVVMGGKRLWRSRNHLAEAGLSEQQWRQRWDAARMFLTADGETGKTGGNETLRVAPGTGMLRIKVPVALADRLGTHLHIGTPVVFHHRRAQWHDRIMHKRSVRYDIAYDPGRDRWYLDASWGIDPEPSVPLTAIRAGKVLGVDLNAGHLATCVLDNSGNPIGAPATIALAGQGCSASRRDGHLRAGLSAVLDQAEYAGCGAIVIENLDFADARATGRDRMGRGRRGKRFRRSVAGIPTGKFRDRVRAMASGRGLAVLSVDPAYTSRVGNRCWRTPLQEQSETSGPTVTAHHGAAVAIGRRGLGVKLSRHSNGPRHPQRSVPGQPSSLASAAHCVRVADDKSCPTTGPEGRSERSGSKHHSSAAKTVRAATERKPLRSQTRNGYRR</sequence>
<proteinExistence type="predicted"/>
<evidence type="ECO:0008006" key="4">
    <source>
        <dbReference type="Google" id="ProtNLM"/>
    </source>
</evidence>
<feature type="region of interest" description="Disordered" evidence="1">
    <location>
        <begin position="445"/>
        <end position="525"/>
    </location>
</feature>